<evidence type="ECO:0000256" key="1">
    <source>
        <dbReference type="SAM" id="MobiDB-lite"/>
    </source>
</evidence>
<dbReference type="GO" id="GO:0000172">
    <property type="term" value="C:ribonuclease MRP complex"/>
    <property type="evidence" value="ECO:0007669"/>
    <property type="project" value="InterPro"/>
</dbReference>
<dbReference type="GO" id="GO:0005655">
    <property type="term" value="C:nucleolar ribonuclease P complex"/>
    <property type="evidence" value="ECO:0007669"/>
    <property type="project" value="InterPro"/>
</dbReference>
<evidence type="ECO:0000313" key="4">
    <source>
        <dbReference type="Proteomes" id="UP001174936"/>
    </source>
</evidence>
<comment type="caution">
    <text evidence="3">The sequence shown here is derived from an EMBL/GenBank/DDBJ whole genome shotgun (WGS) entry which is preliminary data.</text>
</comment>
<dbReference type="EMBL" id="JAULSV010000002">
    <property type="protein sequence ID" value="KAK0651980.1"/>
    <property type="molecule type" value="Genomic_DNA"/>
</dbReference>
<protein>
    <recommendedName>
        <fullName evidence="2">Ribonucleases P/MRP subunit Pop8-like domain-containing protein</fullName>
    </recommendedName>
</protein>
<dbReference type="InterPro" id="IPR049128">
    <property type="entry name" value="Pop8-like_dom"/>
</dbReference>
<feature type="domain" description="Ribonucleases P/MRP subunit Pop8-like" evidence="2">
    <location>
        <begin position="28"/>
        <end position="108"/>
    </location>
</feature>
<evidence type="ECO:0000259" key="2">
    <source>
        <dbReference type="Pfam" id="PF20976"/>
    </source>
</evidence>
<reference evidence="3" key="1">
    <citation type="submission" date="2023-06" db="EMBL/GenBank/DDBJ databases">
        <title>Genome-scale phylogeny and comparative genomics of the fungal order Sordariales.</title>
        <authorList>
            <consortium name="Lawrence Berkeley National Laboratory"/>
            <person name="Hensen N."/>
            <person name="Bonometti L."/>
            <person name="Westerberg I."/>
            <person name="Brannstrom I.O."/>
            <person name="Guillou S."/>
            <person name="Cros-Aarteil S."/>
            <person name="Calhoun S."/>
            <person name="Haridas S."/>
            <person name="Kuo A."/>
            <person name="Mondo S."/>
            <person name="Pangilinan J."/>
            <person name="Riley R."/>
            <person name="Labutti K."/>
            <person name="Andreopoulos B."/>
            <person name="Lipzen A."/>
            <person name="Chen C."/>
            <person name="Yanf M."/>
            <person name="Daum C."/>
            <person name="Ng V."/>
            <person name="Clum A."/>
            <person name="Steindorff A."/>
            <person name="Ohm R."/>
            <person name="Martin F."/>
            <person name="Silar P."/>
            <person name="Natvig D."/>
            <person name="Lalanne C."/>
            <person name="Gautier V."/>
            <person name="Ament-Velasquez S.L."/>
            <person name="Kruys A."/>
            <person name="Hutchinson M.I."/>
            <person name="Powell A.J."/>
            <person name="Barry K."/>
            <person name="Miller A.N."/>
            <person name="Grigoriev I.V."/>
            <person name="Debuchy R."/>
            <person name="Gladieux P."/>
            <person name="Thoren M.H."/>
            <person name="Johannesson H."/>
        </authorList>
    </citation>
    <scope>NUCLEOTIDE SEQUENCE</scope>
    <source>
        <strain evidence="3">SMH2532-1</strain>
    </source>
</reference>
<feature type="region of interest" description="Disordered" evidence="1">
    <location>
        <begin position="1"/>
        <end position="20"/>
    </location>
</feature>
<name>A0AA40CUK5_9PEZI</name>
<proteinExistence type="predicted"/>
<dbReference type="AlphaFoldDB" id="A0AA40CUK5"/>
<dbReference type="Pfam" id="PF20976">
    <property type="entry name" value="Pop8"/>
    <property type="match status" value="1"/>
</dbReference>
<accession>A0AA40CUK5</accession>
<dbReference type="InterPro" id="IPR020347">
    <property type="entry name" value="Pop8"/>
</dbReference>
<dbReference type="Proteomes" id="UP001174936">
    <property type="component" value="Unassembled WGS sequence"/>
</dbReference>
<organism evidence="3 4">
    <name type="scientific">Cercophora newfieldiana</name>
    <dbReference type="NCBI Taxonomy" id="92897"/>
    <lineage>
        <taxon>Eukaryota</taxon>
        <taxon>Fungi</taxon>
        <taxon>Dikarya</taxon>
        <taxon>Ascomycota</taxon>
        <taxon>Pezizomycotina</taxon>
        <taxon>Sordariomycetes</taxon>
        <taxon>Sordariomycetidae</taxon>
        <taxon>Sordariales</taxon>
        <taxon>Lasiosphaeriaceae</taxon>
        <taxon>Cercophora</taxon>
    </lineage>
</organism>
<dbReference type="GO" id="GO:0000171">
    <property type="term" value="F:ribonuclease MRP activity"/>
    <property type="evidence" value="ECO:0007669"/>
    <property type="project" value="TreeGrafter"/>
</dbReference>
<keyword evidence="4" id="KW-1185">Reference proteome</keyword>
<gene>
    <name evidence="3" type="ORF">B0T16DRAFT_320777</name>
</gene>
<dbReference type="GO" id="GO:0034965">
    <property type="term" value="P:intronic box C/D snoRNA processing"/>
    <property type="evidence" value="ECO:0007669"/>
    <property type="project" value="TreeGrafter"/>
</dbReference>
<dbReference type="PANTHER" id="PTHR28173:SF1">
    <property type="entry name" value="RIBONUCLEASES P_MRP PROTEIN SUBUNIT POP8"/>
    <property type="match status" value="1"/>
</dbReference>
<sequence length="145" mass="15378">MTTTAQPTPTTKPPKTQDLATLTIKPPPFAYAHLTATTTSPDPDETSMSLDPLDALQVRAYCNSALRQFLGDTGAAIPVDILSVQASDVWVRVPRTDLSGFSASLTAYSGLAQGGGTTTVLRLRACGDWLGSLLGRVEQQELWAS</sequence>
<dbReference type="PANTHER" id="PTHR28173">
    <property type="entry name" value="RIBONUCLEASES P/MRP PROTEIN SUBUNIT POP8"/>
    <property type="match status" value="1"/>
</dbReference>
<evidence type="ECO:0000313" key="3">
    <source>
        <dbReference type="EMBL" id="KAK0651980.1"/>
    </source>
</evidence>
<dbReference type="GO" id="GO:0000294">
    <property type="term" value="P:nuclear-transcribed mRNA catabolic process, RNase MRP-dependent"/>
    <property type="evidence" value="ECO:0007669"/>
    <property type="project" value="TreeGrafter"/>
</dbReference>
<dbReference type="GO" id="GO:0008033">
    <property type="term" value="P:tRNA processing"/>
    <property type="evidence" value="ECO:0007669"/>
    <property type="project" value="InterPro"/>
</dbReference>
<feature type="compositionally biased region" description="Low complexity" evidence="1">
    <location>
        <begin position="1"/>
        <end position="17"/>
    </location>
</feature>
<dbReference type="GO" id="GO:0004526">
    <property type="term" value="F:ribonuclease P activity"/>
    <property type="evidence" value="ECO:0007669"/>
    <property type="project" value="TreeGrafter"/>
</dbReference>